<keyword evidence="2" id="KW-1185">Reference proteome</keyword>
<dbReference type="OrthoDB" id="82709at2"/>
<reference evidence="1 2" key="1">
    <citation type="submission" date="2019-07" db="EMBL/GenBank/DDBJ databases">
        <title>Complete Genome Sequence of Leptotrichia hofstadii Strain JCM16775.</title>
        <authorList>
            <person name="Watanabe S."/>
            <person name="Cui L."/>
        </authorList>
    </citation>
    <scope>NUCLEOTIDE SEQUENCE [LARGE SCALE GENOMIC DNA]</scope>
    <source>
        <strain evidence="1 2">JCM16775</strain>
    </source>
</reference>
<proteinExistence type="predicted"/>
<gene>
    <name evidence="1" type="ORF">JCM16775_1764</name>
</gene>
<evidence type="ECO:0000313" key="1">
    <source>
        <dbReference type="EMBL" id="BBM39053.1"/>
    </source>
</evidence>
<dbReference type="EMBL" id="AP019823">
    <property type="protein sequence ID" value="BBM39053.1"/>
    <property type="molecule type" value="Genomic_DNA"/>
</dbReference>
<sequence>MEMNKELNFIISKKYIEKRTEKSKYFTEEFFKKCGIKKYRYLLEDYNFIEFNDATYCRKGENKNLKKIIILMVYG</sequence>
<organism evidence="1 2">
    <name type="scientific">Leptotrichia hofstadii</name>
    <dbReference type="NCBI Taxonomy" id="157688"/>
    <lineage>
        <taxon>Bacteria</taxon>
        <taxon>Fusobacteriati</taxon>
        <taxon>Fusobacteriota</taxon>
        <taxon>Fusobacteriia</taxon>
        <taxon>Fusobacteriales</taxon>
        <taxon>Leptotrichiaceae</taxon>
        <taxon>Leptotrichia</taxon>
    </lineage>
</organism>
<evidence type="ECO:0000313" key="2">
    <source>
        <dbReference type="Proteomes" id="UP000321892"/>
    </source>
</evidence>
<dbReference type="AlphaFoldDB" id="A0A510JMT1"/>
<protein>
    <submittedName>
        <fullName evidence="1">Uncharacterized protein</fullName>
    </submittedName>
</protein>
<dbReference type="Proteomes" id="UP000321892">
    <property type="component" value="Chromosome"/>
</dbReference>
<name>A0A510JMT1_9FUSO</name>
<dbReference type="KEGG" id="lhf:JCM16775_1764"/>
<dbReference type="RefSeq" id="WP_146967892.1">
    <property type="nucleotide sequence ID" value="NZ_AP019823.1"/>
</dbReference>
<accession>A0A510JMT1</accession>